<dbReference type="EMBL" id="CP098023">
    <property type="protein sequence ID" value="WKD48369.1"/>
    <property type="molecule type" value="Genomic_DNA"/>
</dbReference>
<accession>A0ABY9E5S4</accession>
<dbReference type="Proteomes" id="UP001321520">
    <property type="component" value="Chromosome"/>
</dbReference>
<evidence type="ECO:0000313" key="3">
    <source>
        <dbReference type="Proteomes" id="UP001321520"/>
    </source>
</evidence>
<evidence type="ECO:0000256" key="1">
    <source>
        <dbReference type="SAM" id="Phobius"/>
    </source>
</evidence>
<feature type="transmembrane region" description="Helical" evidence="1">
    <location>
        <begin position="46"/>
        <end position="65"/>
    </location>
</feature>
<keyword evidence="1" id="KW-0812">Transmembrane</keyword>
<reference evidence="2 3" key="1">
    <citation type="submission" date="2022-05" db="EMBL/GenBank/DDBJ databases">
        <title>Microbulbifer sp. nov., isolated from sponge.</title>
        <authorList>
            <person name="Gao L."/>
        </authorList>
    </citation>
    <scope>NUCLEOTIDE SEQUENCE [LARGE SCALE GENOMIC DNA]</scope>
    <source>
        <strain evidence="2 3">MI-G</strain>
    </source>
</reference>
<feature type="transmembrane region" description="Helical" evidence="1">
    <location>
        <begin position="72"/>
        <end position="91"/>
    </location>
</feature>
<dbReference type="Pfam" id="PF20337">
    <property type="entry name" value="DUF6632"/>
    <property type="match status" value="1"/>
</dbReference>
<feature type="transmembrane region" description="Helical" evidence="1">
    <location>
        <begin position="103"/>
        <end position="121"/>
    </location>
</feature>
<keyword evidence="1" id="KW-1133">Transmembrane helix</keyword>
<keyword evidence="1" id="KW-0472">Membrane</keyword>
<organism evidence="2 3">
    <name type="scientific">Microbulbifer spongiae</name>
    <dbReference type="NCBI Taxonomy" id="2944933"/>
    <lineage>
        <taxon>Bacteria</taxon>
        <taxon>Pseudomonadati</taxon>
        <taxon>Pseudomonadota</taxon>
        <taxon>Gammaproteobacteria</taxon>
        <taxon>Cellvibrionales</taxon>
        <taxon>Microbulbiferaceae</taxon>
        <taxon>Microbulbifer</taxon>
    </lineage>
</organism>
<dbReference type="InterPro" id="IPR046572">
    <property type="entry name" value="DUF6632"/>
</dbReference>
<sequence>MNNTTRVKCLPIALNAIGLFFIFGIYPMMRWTWPSGWKWIAPYQEYQLILLAIYATLGICLLFAARNLAANIGLIWFTIWLNLVCGTIMLLMVVGDQTGKQNLIGNIPVQYLISGVLWYLLPRHKKCPS</sequence>
<evidence type="ECO:0000313" key="2">
    <source>
        <dbReference type="EMBL" id="WKD48369.1"/>
    </source>
</evidence>
<name>A0ABY9E5S4_9GAMM</name>
<proteinExistence type="predicted"/>
<protein>
    <submittedName>
        <fullName evidence="2">Uncharacterized protein</fullName>
    </submittedName>
</protein>
<gene>
    <name evidence="2" type="ORF">M8T91_10520</name>
</gene>
<dbReference type="RefSeq" id="WP_301414115.1">
    <property type="nucleotide sequence ID" value="NZ_CP098023.1"/>
</dbReference>
<feature type="transmembrane region" description="Helical" evidence="1">
    <location>
        <begin position="7"/>
        <end position="26"/>
    </location>
</feature>
<keyword evidence="3" id="KW-1185">Reference proteome</keyword>